<feature type="region of interest" description="Disordered" evidence="3">
    <location>
        <begin position="54"/>
        <end position="78"/>
    </location>
</feature>
<dbReference type="InterPro" id="IPR036165">
    <property type="entry name" value="YefM-like_sf"/>
</dbReference>
<reference evidence="4" key="1">
    <citation type="submission" date="2019-12" db="EMBL/GenBank/DDBJ databases">
        <title>Comparative genomics gives insights into the taxonomy of the Azoarcus-Aromatoleum group and reveals separate origins of nif in the plant-associated Azoarcus and non-plant-associated Aromatoleum sub-groups.</title>
        <authorList>
            <person name="Lafos M."/>
            <person name="Maluk M."/>
            <person name="Batista M."/>
            <person name="Junghare M."/>
            <person name="Carmona M."/>
            <person name="Faoro H."/>
            <person name="Cruz L.M."/>
            <person name="Battistoni F."/>
            <person name="De Souza E."/>
            <person name="Pedrosa F."/>
            <person name="Chen W.-M."/>
            <person name="Poole P.S."/>
            <person name="Dixon R.A."/>
            <person name="James E.K."/>
        </authorList>
    </citation>
    <scope>NUCLEOTIDE SEQUENCE</scope>
    <source>
        <strain evidence="4">NSC3</strain>
    </source>
</reference>
<proteinExistence type="inferred from homology"/>
<feature type="compositionally biased region" description="Basic and acidic residues" evidence="3">
    <location>
        <begin position="69"/>
        <end position="78"/>
    </location>
</feature>
<name>A0A972F7L0_9RHOO</name>
<gene>
    <name evidence="4" type="ORF">GPA21_09985</name>
</gene>
<evidence type="ECO:0000313" key="5">
    <source>
        <dbReference type="Proteomes" id="UP000599523"/>
    </source>
</evidence>
<accession>A0A972F7L0</accession>
<dbReference type="Proteomes" id="UP000599523">
    <property type="component" value="Unassembled WGS sequence"/>
</dbReference>
<dbReference type="Gene3D" id="3.40.1620.10">
    <property type="entry name" value="YefM-like domain"/>
    <property type="match status" value="1"/>
</dbReference>
<evidence type="ECO:0000256" key="2">
    <source>
        <dbReference type="RuleBase" id="RU362080"/>
    </source>
</evidence>
<evidence type="ECO:0000256" key="1">
    <source>
        <dbReference type="ARBA" id="ARBA00009981"/>
    </source>
</evidence>
<keyword evidence="5" id="KW-1185">Reference proteome</keyword>
<protein>
    <recommendedName>
        <fullName evidence="2">Antitoxin</fullName>
    </recommendedName>
</protein>
<evidence type="ECO:0000256" key="3">
    <source>
        <dbReference type="SAM" id="MobiDB-lite"/>
    </source>
</evidence>
<dbReference type="Pfam" id="PF02604">
    <property type="entry name" value="PhdYeFM_antitox"/>
    <property type="match status" value="1"/>
</dbReference>
<comment type="caution">
    <text evidence="4">The sequence shown here is derived from an EMBL/GenBank/DDBJ whole genome shotgun (WGS) entry which is preliminary data.</text>
</comment>
<evidence type="ECO:0000313" key="4">
    <source>
        <dbReference type="EMBL" id="NMG03304.1"/>
    </source>
</evidence>
<comment type="function">
    <text evidence="2">Antitoxin component of a type II toxin-antitoxin (TA) system.</text>
</comment>
<dbReference type="AlphaFoldDB" id="A0A972F7L0"/>
<dbReference type="RefSeq" id="WP_168988057.1">
    <property type="nucleotide sequence ID" value="NZ_CAWPHM010000276.1"/>
</dbReference>
<dbReference type="InterPro" id="IPR006442">
    <property type="entry name" value="Antitoxin_Phd/YefM"/>
</dbReference>
<dbReference type="SUPFAM" id="SSF143120">
    <property type="entry name" value="YefM-like"/>
    <property type="match status" value="1"/>
</dbReference>
<dbReference type="EMBL" id="WTVM01000050">
    <property type="protein sequence ID" value="NMG03304.1"/>
    <property type="molecule type" value="Genomic_DNA"/>
</dbReference>
<comment type="similarity">
    <text evidence="1 2">Belongs to the phD/YefM antitoxin family.</text>
</comment>
<sequence length="78" mass="8129">MQSMSARDAKNSFGKLIDMARAEPVAIEKHGRTVVVVLSIESYEMLRAGEGVSAPVGGAQAHTGSPSRGAEDKNGKTS</sequence>
<organism evidence="4 5">
    <name type="scientific">Azoarcus taiwanensis</name>
    <dbReference type="NCBI Taxonomy" id="666964"/>
    <lineage>
        <taxon>Bacteria</taxon>
        <taxon>Pseudomonadati</taxon>
        <taxon>Pseudomonadota</taxon>
        <taxon>Betaproteobacteria</taxon>
        <taxon>Rhodocyclales</taxon>
        <taxon>Zoogloeaceae</taxon>
        <taxon>Azoarcus</taxon>
    </lineage>
</organism>
<dbReference type="NCBIfam" id="TIGR01552">
    <property type="entry name" value="phd_fam"/>
    <property type="match status" value="1"/>
</dbReference>